<evidence type="ECO:0000256" key="5">
    <source>
        <dbReference type="ARBA" id="ARBA00057947"/>
    </source>
</evidence>
<dbReference type="GO" id="GO:0051455">
    <property type="term" value="P:spindle attachment to meiosis I kinetochore"/>
    <property type="evidence" value="ECO:0007669"/>
    <property type="project" value="TreeGrafter"/>
</dbReference>
<keyword evidence="10" id="KW-1185">Reference proteome</keyword>
<name>A0A433QYK6_9FUNG</name>
<dbReference type="Proteomes" id="UP000274822">
    <property type="component" value="Unassembled WGS sequence"/>
</dbReference>
<dbReference type="InterPro" id="IPR028386">
    <property type="entry name" value="CENP-C/Mif2/cnp3"/>
</dbReference>
<evidence type="ECO:0000256" key="7">
    <source>
        <dbReference type="SAM" id="MobiDB-lite"/>
    </source>
</evidence>
<feature type="compositionally biased region" description="Basic residues" evidence="7">
    <location>
        <begin position="330"/>
        <end position="342"/>
    </location>
</feature>
<comment type="subcellular location">
    <subcellularLocation>
        <location evidence="1">Nucleus</location>
    </subcellularLocation>
</comment>
<feature type="compositionally biased region" description="Acidic residues" evidence="7">
    <location>
        <begin position="434"/>
        <end position="447"/>
    </location>
</feature>
<keyword evidence="4" id="KW-0539">Nucleus</keyword>
<evidence type="ECO:0000313" key="10">
    <source>
        <dbReference type="Proteomes" id="UP000274822"/>
    </source>
</evidence>
<evidence type="ECO:0000259" key="8">
    <source>
        <dbReference type="Pfam" id="PF11699"/>
    </source>
</evidence>
<dbReference type="InterPro" id="IPR014710">
    <property type="entry name" value="RmlC-like_jellyroll"/>
</dbReference>
<dbReference type="GO" id="GO:0000776">
    <property type="term" value="C:kinetochore"/>
    <property type="evidence" value="ECO:0007669"/>
    <property type="project" value="InterPro"/>
</dbReference>
<evidence type="ECO:0000256" key="1">
    <source>
        <dbReference type="ARBA" id="ARBA00004123"/>
    </source>
</evidence>
<feature type="compositionally biased region" description="Acidic residues" evidence="7">
    <location>
        <begin position="58"/>
        <end position="68"/>
    </location>
</feature>
<feature type="compositionally biased region" description="Acidic residues" evidence="7">
    <location>
        <begin position="246"/>
        <end position="259"/>
    </location>
</feature>
<feature type="compositionally biased region" description="Basic and acidic residues" evidence="7">
    <location>
        <begin position="378"/>
        <end position="387"/>
    </location>
</feature>
<reference evidence="9 10" key="1">
    <citation type="journal article" date="2018" name="New Phytol.">
        <title>Phylogenomics of Endogonaceae and evolution of mycorrhizas within Mucoromycota.</title>
        <authorList>
            <person name="Chang Y."/>
            <person name="Desiro A."/>
            <person name="Na H."/>
            <person name="Sandor L."/>
            <person name="Lipzen A."/>
            <person name="Clum A."/>
            <person name="Barry K."/>
            <person name="Grigoriev I.V."/>
            <person name="Martin F.M."/>
            <person name="Stajich J.E."/>
            <person name="Smith M.E."/>
            <person name="Bonito G."/>
            <person name="Spatafora J.W."/>
        </authorList>
    </citation>
    <scope>NUCLEOTIDE SEQUENCE [LARGE SCALE GENOMIC DNA]</scope>
    <source>
        <strain evidence="9 10">AD002</strain>
    </source>
</reference>
<feature type="compositionally biased region" description="Acidic residues" evidence="7">
    <location>
        <begin position="313"/>
        <end position="323"/>
    </location>
</feature>
<feature type="compositionally biased region" description="Basic and acidic residues" evidence="7">
    <location>
        <begin position="520"/>
        <end position="535"/>
    </location>
</feature>
<accession>A0A433QYK6</accession>
<feature type="compositionally biased region" description="Low complexity" evidence="7">
    <location>
        <begin position="88"/>
        <end position="101"/>
    </location>
</feature>
<organism evidence="9 10">
    <name type="scientific">Jimgerdemannia flammicorona</name>
    <dbReference type="NCBI Taxonomy" id="994334"/>
    <lineage>
        <taxon>Eukaryota</taxon>
        <taxon>Fungi</taxon>
        <taxon>Fungi incertae sedis</taxon>
        <taxon>Mucoromycota</taxon>
        <taxon>Mucoromycotina</taxon>
        <taxon>Endogonomycetes</taxon>
        <taxon>Endogonales</taxon>
        <taxon>Endogonaceae</taxon>
        <taxon>Jimgerdemannia</taxon>
    </lineage>
</organism>
<evidence type="ECO:0000256" key="6">
    <source>
        <dbReference type="ARBA" id="ARBA00075033"/>
    </source>
</evidence>
<proteinExistence type="inferred from homology"/>
<feature type="compositionally biased region" description="Polar residues" evidence="7">
    <location>
        <begin position="1"/>
        <end position="10"/>
    </location>
</feature>
<dbReference type="GO" id="GO:0051315">
    <property type="term" value="P:attachment of mitotic spindle microtubules to kinetochore"/>
    <property type="evidence" value="ECO:0007669"/>
    <property type="project" value="TreeGrafter"/>
</dbReference>
<dbReference type="Gene3D" id="2.60.120.10">
    <property type="entry name" value="Jelly Rolls"/>
    <property type="match status" value="1"/>
</dbReference>
<feature type="region of interest" description="Disordered" evidence="7">
    <location>
        <begin position="501"/>
        <end position="541"/>
    </location>
</feature>
<comment type="function">
    <text evidence="5">Component of the kinetochore, a multiprotein complex that assembles on centromeric DNA and attaches chromosomes to spindle microtubules, mediating chromosome segregation and sister chromatid segregation during meiosis and mitosis. Component of the inner kinetochore constitutive centromere-associated network (CCAN), which serves as a structural platform for outer kinetochore assembly.</text>
</comment>
<dbReference type="FunFam" id="2.60.120.10:FF:000033">
    <property type="entry name" value="Centromere protein C 1"/>
    <property type="match status" value="1"/>
</dbReference>
<dbReference type="GO" id="GO:0005634">
    <property type="term" value="C:nucleus"/>
    <property type="evidence" value="ECO:0007669"/>
    <property type="project" value="UniProtKB-SubCell"/>
</dbReference>
<comment type="similarity">
    <text evidence="2">Belongs to the CENP-C/MIF2 family.</text>
</comment>
<keyword evidence="3" id="KW-0238">DNA-binding</keyword>
<feature type="region of interest" description="Disordered" evidence="7">
    <location>
        <begin position="1"/>
        <end position="164"/>
    </location>
</feature>
<feature type="compositionally biased region" description="Low complexity" evidence="7">
    <location>
        <begin position="343"/>
        <end position="352"/>
    </location>
</feature>
<evidence type="ECO:0000256" key="3">
    <source>
        <dbReference type="ARBA" id="ARBA00023125"/>
    </source>
</evidence>
<dbReference type="PANTHER" id="PTHR16684">
    <property type="entry name" value="CENTROMERE PROTEIN C"/>
    <property type="match status" value="1"/>
</dbReference>
<feature type="compositionally biased region" description="Basic and acidic residues" evidence="7">
    <location>
        <begin position="226"/>
        <end position="245"/>
    </location>
</feature>
<dbReference type="SUPFAM" id="SSF51182">
    <property type="entry name" value="RmlC-like cupins"/>
    <property type="match status" value="1"/>
</dbReference>
<dbReference type="PANTHER" id="PTHR16684:SF11">
    <property type="entry name" value="CENTROMERE PROTEIN C"/>
    <property type="match status" value="1"/>
</dbReference>
<dbReference type="AlphaFoldDB" id="A0A433QYK6"/>
<evidence type="ECO:0000256" key="4">
    <source>
        <dbReference type="ARBA" id="ARBA00023242"/>
    </source>
</evidence>
<dbReference type="InterPro" id="IPR025974">
    <property type="entry name" value="Mif2/CENP-C_cupin"/>
</dbReference>
<gene>
    <name evidence="9" type="ORF">BC938DRAFT_478138</name>
</gene>
<comment type="caution">
    <text evidence="9">The sequence shown here is derived from an EMBL/GenBank/DDBJ whole genome shotgun (WGS) entry which is preliminary data.</text>
</comment>
<evidence type="ECO:0000313" key="9">
    <source>
        <dbReference type="EMBL" id="RUS34855.1"/>
    </source>
</evidence>
<feature type="compositionally biased region" description="Basic and acidic residues" evidence="7">
    <location>
        <begin position="147"/>
        <end position="161"/>
    </location>
</feature>
<protein>
    <recommendedName>
        <fullName evidence="6">CENP-C homolog</fullName>
    </recommendedName>
</protein>
<dbReference type="InterPro" id="IPR011051">
    <property type="entry name" value="RmlC_Cupin_sf"/>
</dbReference>
<dbReference type="Pfam" id="PF11699">
    <property type="entry name" value="CENP-C_C"/>
    <property type="match status" value="1"/>
</dbReference>
<feature type="domain" description="Mif2/CENP-C cupin" evidence="8">
    <location>
        <begin position="573"/>
        <end position="657"/>
    </location>
</feature>
<sequence>MSRSRNQNNTDRNKFTQDVGIRGRKTGRTAKANVKQDDDGQENVSDFYDESTLHPGDADESFADGDDQGEQRDDGPILPDDINGDVNQQEQQQQQDQPQQQSSPRTLQEEIAGALARKNDPTVQAETRPKRNADLASPSRSTLLVLRSDDTLPYDDVHTDVDAGSVSSLEIQSVRKLLFPNPGNTMGSDDESRSRNPEEEDESDTGATPAKATKVRRMKKKGLVLLRDREGNGGRDAMRRGKKTEEEEDEPEPEMDDEGAAFNLGGGANGRRGRPAANEAGETTSGTRSGRRAAATPMEKQRGSAGGKKAGQEEMEEEDEEKEEPLLPNRRGKKNSAAKKIPKAQVKAPAKAQRGRGRPSLVKVPSSEPEECEIENQGEEKAPLSERDTEETPPTRKGRLRSIKVQPNGKAKPAAKKGRPALSGGSKVEVMVREEEEEGEEEEEEDEQGGRTGVRRSRRTKIAPLKFWAGEKVVYGRRKSGPAIVPIITKIIRVPSEDEEIGIKRKRHPSHDDVDDNEDARDLARGRKKPKEDPVNKPLPEGVVVQYGSGQEIRRPVIGSMLKPKAVNNQAYMFQKVFSEGEFMSSGIVLLPKGAEKPNKNSRASAMVFYVISGSVRVTIHKTTFVISTGGQFIVPRGNQYRIVNVANRESRLHFTQAREINVPVLPAVELEAAEALGGSGSSAEEVAAEKS</sequence>
<dbReference type="GO" id="GO:0051382">
    <property type="term" value="P:kinetochore assembly"/>
    <property type="evidence" value="ECO:0007669"/>
    <property type="project" value="InterPro"/>
</dbReference>
<feature type="compositionally biased region" description="Basic residues" evidence="7">
    <location>
        <begin position="213"/>
        <end position="222"/>
    </location>
</feature>
<feature type="region of interest" description="Disordered" evidence="7">
    <location>
        <begin position="176"/>
        <end position="459"/>
    </location>
</feature>
<dbReference type="GO" id="GO:0019237">
    <property type="term" value="F:centromeric DNA binding"/>
    <property type="evidence" value="ECO:0007669"/>
    <property type="project" value="InterPro"/>
</dbReference>
<feature type="compositionally biased region" description="Acidic residues" evidence="7">
    <location>
        <begin position="368"/>
        <end position="377"/>
    </location>
</feature>
<evidence type="ECO:0000256" key="2">
    <source>
        <dbReference type="ARBA" id="ARBA00010291"/>
    </source>
</evidence>
<dbReference type="CDD" id="cd06993">
    <property type="entry name" value="cupin_CENP-C_C"/>
    <property type="match status" value="1"/>
</dbReference>
<dbReference type="EMBL" id="RBNJ01000311">
    <property type="protein sequence ID" value="RUS34855.1"/>
    <property type="molecule type" value="Genomic_DNA"/>
</dbReference>